<dbReference type="Proteomes" id="UP000245768">
    <property type="component" value="Unassembled WGS sequence"/>
</dbReference>
<dbReference type="EMBL" id="KZ819636">
    <property type="protein sequence ID" value="PWN90244.1"/>
    <property type="molecule type" value="Genomic_DNA"/>
</dbReference>
<dbReference type="GO" id="GO:0005743">
    <property type="term" value="C:mitochondrial inner membrane"/>
    <property type="evidence" value="ECO:0007669"/>
    <property type="project" value="UniProtKB-SubCell"/>
</dbReference>
<accession>A0A316YN56</accession>
<evidence type="ECO:0000256" key="5">
    <source>
        <dbReference type="SAM" id="Phobius"/>
    </source>
</evidence>
<dbReference type="STRING" id="215250.A0A316YN56"/>
<keyword evidence="5" id="KW-1133">Transmembrane helix</keyword>
<keyword evidence="3" id="KW-0496">Mitochondrion</keyword>
<dbReference type="AlphaFoldDB" id="A0A316YN56"/>
<dbReference type="OrthoDB" id="5511599at2759"/>
<keyword evidence="5" id="KW-0812">Transmembrane</keyword>
<evidence type="ECO:0000256" key="4">
    <source>
        <dbReference type="ARBA" id="ARBA00023136"/>
    </source>
</evidence>
<protein>
    <submittedName>
        <fullName evidence="6">Uncharacterized protein</fullName>
    </submittedName>
</protein>
<keyword evidence="4 5" id="KW-0472">Membrane</keyword>
<keyword evidence="7" id="KW-1185">Reference proteome</keyword>
<evidence type="ECO:0000313" key="7">
    <source>
        <dbReference type="Proteomes" id="UP000245768"/>
    </source>
</evidence>
<dbReference type="GeneID" id="37045953"/>
<name>A0A316YN56_9BASI</name>
<organism evidence="6 7">
    <name type="scientific">Acaromyces ingoldii</name>
    <dbReference type="NCBI Taxonomy" id="215250"/>
    <lineage>
        <taxon>Eukaryota</taxon>
        <taxon>Fungi</taxon>
        <taxon>Dikarya</taxon>
        <taxon>Basidiomycota</taxon>
        <taxon>Ustilaginomycotina</taxon>
        <taxon>Exobasidiomycetes</taxon>
        <taxon>Exobasidiales</taxon>
        <taxon>Cryptobasidiaceae</taxon>
        <taxon>Acaromyces</taxon>
    </lineage>
</organism>
<evidence type="ECO:0000256" key="2">
    <source>
        <dbReference type="ARBA" id="ARBA00022792"/>
    </source>
</evidence>
<dbReference type="Pfam" id="PF02238">
    <property type="entry name" value="COX7a"/>
    <property type="match status" value="1"/>
</dbReference>
<gene>
    <name evidence="6" type="ORF">FA10DRAFT_285957</name>
</gene>
<dbReference type="RefSeq" id="XP_025377442.1">
    <property type="nucleotide sequence ID" value="XM_025524037.1"/>
</dbReference>
<comment type="subcellular location">
    <subcellularLocation>
        <location evidence="1">Mitochondrion inner membrane</location>
    </subcellularLocation>
</comment>
<evidence type="ECO:0000256" key="1">
    <source>
        <dbReference type="ARBA" id="ARBA00004273"/>
    </source>
</evidence>
<evidence type="ECO:0000256" key="3">
    <source>
        <dbReference type="ARBA" id="ARBA00023128"/>
    </source>
</evidence>
<dbReference type="InterPro" id="IPR039297">
    <property type="entry name" value="COX7a"/>
</dbReference>
<keyword evidence="2" id="KW-0999">Mitochondrion inner membrane</keyword>
<proteinExistence type="predicted"/>
<evidence type="ECO:0000313" key="6">
    <source>
        <dbReference type="EMBL" id="PWN90244.1"/>
    </source>
</evidence>
<feature type="transmembrane region" description="Helical" evidence="5">
    <location>
        <begin position="34"/>
        <end position="55"/>
    </location>
</feature>
<reference evidence="6 7" key="1">
    <citation type="journal article" date="2018" name="Mol. Biol. Evol.">
        <title>Broad Genomic Sampling Reveals a Smut Pathogenic Ancestry of the Fungal Clade Ustilaginomycotina.</title>
        <authorList>
            <person name="Kijpornyongpan T."/>
            <person name="Mondo S.J."/>
            <person name="Barry K."/>
            <person name="Sandor L."/>
            <person name="Lee J."/>
            <person name="Lipzen A."/>
            <person name="Pangilinan J."/>
            <person name="LaButti K."/>
            <person name="Hainaut M."/>
            <person name="Henrissat B."/>
            <person name="Grigoriev I.V."/>
            <person name="Spatafora J.W."/>
            <person name="Aime M.C."/>
        </authorList>
    </citation>
    <scope>NUCLEOTIDE SEQUENCE [LARGE SCALE GENOMIC DNA]</scope>
    <source>
        <strain evidence="6 7">MCA 4198</strain>
    </source>
</reference>
<sequence length="64" mass="7361">MDSLVNRANTVPQRQRIYQADTRPVYQRLPRSRLYMGLFMSLFTVGMVGTVGGFYNMAKGKKQD</sequence>
<dbReference type="InParanoid" id="A0A316YN56"/>